<gene>
    <name evidence="2" type="ORF">C7B65_02880</name>
</gene>
<dbReference type="RefSeq" id="WP_073069396.1">
    <property type="nucleotide sequence ID" value="NZ_MPPI01000002.1"/>
</dbReference>
<dbReference type="STRING" id="1920490.GCA_001895925_01555"/>
<dbReference type="Proteomes" id="UP000238634">
    <property type="component" value="Unassembled WGS sequence"/>
</dbReference>
<comment type="caution">
    <text evidence="2">The sequence shown here is derived from an EMBL/GenBank/DDBJ whole genome shotgun (WGS) entry which is preliminary data.</text>
</comment>
<keyword evidence="1" id="KW-0812">Transmembrane</keyword>
<keyword evidence="1" id="KW-1133">Transmembrane helix</keyword>
<dbReference type="EMBL" id="PVWG01000002">
    <property type="protein sequence ID" value="PSB21546.1"/>
    <property type="molecule type" value="Genomic_DNA"/>
</dbReference>
<evidence type="ECO:0000313" key="3">
    <source>
        <dbReference type="Proteomes" id="UP000238634"/>
    </source>
</evidence>
<feature type="transmembrane region" description="Helical" evidence="1">
    <location>
        <begin position="107"/>
        <end position="126"/>
    </location>
</feature>
<keyword evidence="1" id="KW-0472">Membrane</keyword>
<dbReference type="Pfam" id="PF10011">
    <property type="entry name" value="DUF2254"/>
    <property type="match status" value="1"/>
</dbReference>
<keyword evidence="3" id="KW-1185">Reference proteome</keyword>
<organism evidence="2 3">
    <name type="scientific">Phormidesmis priestleyi ULC007</name>
    <dbReference type="NCBI Taxonomy" id="1920490"/>
    <lineage>
        <taxon>Bacteria</taxon>
        <taxon>Bacillati</taxon>
        <taxon>Cyanobacteriota</taxon>
        <taxon>Cyanophyceae</taxon>
        <taxon>Leptolyngbyales</taxon>
        <taxon>Leptolyngbyaceae</taxon>
        <taxon>Phormidesmis</taxon>
    </lineage>
</organism>
<feature type="transmembrane region" description="Helical" evidence="1">
    <location>
        <begin position="61"/>
        <end position="87"/>
    </location>
</feature>
<reference evidence="2 3" key="2">
    <citation type="submission" date="2018-03" db="EMBL/GenBank/DDBJ databases">
        <title>The ancient ancestry and fast evolution of plastids.</title>
        <authorList>
            <person name="Moore K.R."/>
            <person name="Magnabosco C."/>
            <person name="Momper L."/>
            <person name="Gold D.A."/>
            <person name="Bosak T."/>
            <person name="Fournier G.P."/>
        </authorList>
    </citation>
    <scope>NUCLEOTIDE SEQUENCE [LARGE SCALE GENOMIC DNA]</scope>
    <source>
        <strain evidence="2 3">ULC007</strain>
    </source>
</reference>
<dbReference type="InterPro" id="IPR018723">
    <property type="entry name" value="DUF2254_membrane"/>
</dbReference>
<evidence type="ECO:0000313" key="2">
    <source>
        <dbReference type="EMBL" id="PSB21546.1"/>
    </source>
</evidence>
<feature type="transmembrane region" description="Helical" evidence="1">
    <location>
        <begin position="18"/>
        <end position="40"/>
    </location>
</feature>
<dbReference type="OrthoDB" id="2955631at2"/>
<accession>A0A2T1DM47</accession>
<dbReference type="AlphaFoldDB" id="A0A2T1DM47"/>
<feature type="transmembrane region" description="Helical" evidence="1">
    <location>
        <begin position="138"/>
        <end position="158"/>
    </location>
</feature>
<proteinExistence type="predicted"/>
<evidence type="ECO:0000256" key="1">
    <source>
        <dbReference type="SAM" id="Phobius"/>
    </source>
</evidence>
<sequence>MKNTKLTKLWDSLQSSYWFLPTLIAGVAAVLALILLYVDWMGKSPGFWWLYTGGPDGARSMLSTVAGAMATVSGTAFSITIVALQLASSNFGPRLLRNFMHDVGNQIVLGTFIGTFLYCLLVLRTIRGEGFDKFVPQLSVTVGMGLAIFSTLVLIYFIHHASTIIQASSVISNVSDELERTINQLFPQQIGHSSRDTQHQIGEIPTQFEQRSAPIKATKKGYLQLIDDENLMKIARQADVLLCLKVRPGSYLIPGIPLALVYPQEHVSPKLTKQINDVFIVGKERTEKQDIAFPIEQLVEVASRALSPGINDPFTAIRCIDRLGAGLSLLVQRDFPSPYRYDNHHTLRVIVEPVTFEFLVDRAFTQIRQYGQSDSVVMMQLLDAIALVAAYAETPKQQMVLQHHAEMILRGSRQGLSEEYDRSEVEKHYQTVLGALNNRPPAPIKWDEQAHQASLQSEG</sequence>
<name>A0A2T1DM47_9CYAN</name>
<protein>
    <submittedName>
        <fullName evidence="2">DUF2254 domain-containing protein</fullName>
    </submittedName>
</protein>
<reference evidence="2 3" key="1">
    <citation type="submission" date="2018-02" db="EMBL/GenBank/DDBJ databases">
        <authorList>
            <person name="Cohen D.B."/>
            <person name="Kent A.D."/>
        </authorList>
    </citation>
    <scope>NUCLEOTIDE SEQUENCE [LARGE SCALE GENOMIC DNA]</scope>
    <source>
        <strain evidence="2 3">ULC007</strain>
    </source>
</reference>